<accession>A0A1F4ZW27</accession>
<dbReference type="SMART" id="SM00086">
    <property type="entry name" value="PAC"/>
    <property type="match status" value="1"/>
</dbReference>
<dbReference type="InterPro" id="IPR007892">
    <property type="entry name" value="CHASE4"/>
</dbReference>
<dbReference type="STRING" id="1797263.A2397_00080"/>
<keyword evidence="4" id="KW-0808">Transferase</keyword>
<evidence type="ECO:0000259" key="8">
    <source>
        <dbReference type="PROSITE" id="PS50113"/>
    </source>
</evidence>
<dbReference type="InterPro" id="IPR052162">
    <property type="entry name" value="Sensor_kinase/Photoreceptor"/>
</dbReference>
<evidence type="ECO:0000256" key="4">
    <source>
        <dbReference type="ARBA" id="ARBA00022679"/>
    </source>
</evidence>
<gene>
    <name evidence="10" type="ORF">A2397_00080</name>
</gene>
<dbReference type="EMBL" id="MEXR01000001">
    <property type="protein sequence ID" value="OGD10653.1"/>
    <property type="molecule type" value="Genomic_DNA"/>
</dbReference>
<dbReference type="SUPFAM" id="SSF55785">
    <property type="entry name" value="PYP-like sensor domain (PAS domain)"/>
    <property type="match status" value="1"/>
</dbReference>
<keyword evidence="6" id="KW-0472">Membrane</keyword>
<dbReference type="GO" id="GO:0007165">
    <property type="term" value="P:signal transduction"/>
    <property type="evidence" value="ECO:0007669"/>
    <property type="project" value="InterPro"/>
</dbReference>
<evidence type="ECO:0000313" key="11">
    <source>
        <dbReference type="Proteomes" id="UP000176424"/>
    </source>
</evidence>
<evidence type="ECO:0000259" key="9">
    <source>
        <dbReference type="PROSITE" id="PS50885"/>
    </source>
</evidence>
<keyword evidence="6" id="KW-0812">Transmembrane</keyword>
<dbReference type="PANTHER" id="PTHR43304">
    <property type="entry name" value="PHYTOCHROME-LIKE PROTEIN CPH1"/>
    <property type="match status" value="1"/>
</dbReference>
<dbReference type="PANTHER" id="PTHR43304:SF1">
    <property type="entry name" value="PAC DOMAIN-CONTAINING PROTEIN"/>
    <property type="match status" value="1"/>
</dbReference>
<dbReference type="CDD" id="cd00130">
    <property type="entry name" value="PAS"/>
    <property type="match status" value="1"/>
</dbReference>
<reference evidence="10 11" key="1">
    <citation type="journal article" date="2016" name="Nat. Commun.">
        <title>Thousands of microbial genomes shed light on interconnected biogeochemical processes in an aquifer system.</title>
        <authorList>
            <person name="Anantharaman K."/>
            <person name="Brown C.T."/>
            <person name="Hug L.A."/>
            <person name="Sharon I."/>
            <person name="Castelle C.J."/>
            <person name="Probst A.J."/>
            <person name="Thomas B.C."/>
            <person name="Singh A."/>
            <person name="Wilkins M.J."/>
            <person name="Karaoz U."/>
            <person name="Brodie E.L."/>
            <person name="Williams K.H."/>
            <person name="Hubbard S.S."/>
            <person name="Banfield J.F."/>
        </authorList>
    </citation>
    <scope>NUCLEOTIDE SEQUENCE [LARGE SCALE GENOMIC DNA]</scope>
</reference>
<dbReference type="InterPro" id="IPR000700">
    <property type="entry name" value="PAS-assoc_C"/>
</dbReference>
<evidence type="ECO:0000256" key="3">
    <source>
        <dbReference type="ARBA" id="ARBA00022553"/>
    </source>
</evidence>
<feature type="domain" description="HAMP" evidence="9">
    <location>
        <begin position="312"/>
        <end position="343"/>
    </location>
</feature>
<proteinExistence type="predicted"/>
<keyword evidence="6" id="KW-1133">Transmembrane helix</keyword>
<evidence type="ECO:0000259" key="7">
    <source>
        <dbReference type="PROSITE" id="PS50112"/>
    </source>
</evidence>
<comment type="catalytic activity">
    <reaction evidence="1">
        <text>ATP + protein L-histidine = ADP + protein N-phospho-L-histidine.</text>
        <dbReference type="EC" id="2.7.13.3"/>
    </reaction>
</comment>
<dbReference type="InterPro" id="IPR001610">
    <property type="entry name" value="PAC"/>
</dbReference>
<dbReference type="GO" id="GO:0016020">
    <property type="term" value="C:membrane"/>
    <property type="evidence" value="ECO:0007669"/>
    <property type="project" value="InterPro"/>
</dbReference>
<name>A0A1F4ZW27_9BACT</name>
<dbReference type="AlphaFoldDB" id="A0A1F4ZW27"/>
<keyword evidence="3" id="KW-0597">Phosphoprotein</keyword>
<feature type="domain" description="PAC" evidence="8">
    <location>
        <begin position="423"/>
        <end position="475"/>
    </location>
</feature>
<dbReference type="InterPro" id="IPR013655">
    <property type="entry name" value="PAS_fold_3"/>
</dbReference>
<comment type="caution">
    <text evidence="10">The sequence shown here is derived from an EMBL/GenBank/DDBJ whole genome shotgun (WGS) entry which is preliminary data.</text>
</comment>
<keyword evidence="5" id="KW-0418">Kinase</keyword>
<evidence type="ECO:0000256" key="5">
    <source>
        <dbReference type="ARBA" id="ARBA00022777"/>
    </source>
</evidence>
<sequence>MTFRKKSFLIPLGTMLLLIMVTYLVVYQVMMDRFREVENQRVERNLRRVSLVYQDQLKQLNVKVADWAMWDDTYKFIADGNNDYRESNLVVESFGSIEVDEALFVNQKGGMVAHLSTVDNEIYEFFATGSALLKTDAELGYGGGLLRTDSGLLQYVIRDILKTDGSGPARGWVVFGRYFDQTTLDLIQELTQFDVYMQDWASQNLPEDYGVAKRDYLREGQPTISVLNKELISGYLVISDVFGKEQAIIRTDVTRDITIQGRSSLALLLGILVVVMMSGALLNYGLLNSNFLSQIYKLCSEVEALGKKESWDKRLKITDPTNEIGNLKQSINTMLDALNQTGEALSLEKQSGETLIDFMTTIVVMLDSGGKIKMINTRGCQVLGYSREELLGKDWIENFVPKDDKSQVDKVFAGLVNESKPDEYFENEILTKNGEKLIIAWHNTVIRNPSGKVIATLSIGEDITERKEEDIKRESHAKELERLNGIMVGREMKILELKKRIEELETGMPKA</sequence>
<dbReference type="Gene3D" id="3.30.450.20">
    <property type="entry name" value="PAS domain"/>
    <property type="match status" value="1"/>
</dbReference>
<feature type="transmembrane region" description="Helical" evidence="6">
    <location>
        <begin position="6"/>
        <end position="26"/>
    </location>
</feature>
<dbReference type="InterPro" id="IPR035965">
    <property type="entry name" value="PAS-like_dom_sf"/>
</dbReference>
<dbReference type="InterPro" id="IPR003660">
    <property type="entry name" value="HAMP_dom"/>
</dbReference>
<dbReference type="Proteomes" id="UP000176424">
    <property type="component" value="Unassembled WGS sequence"/>
</dbReference>
<evidence type="ECO:0000256" key="1">
    <source>
        <dbReference type="ARBA" id="ARBA00000085"/>
    </source>
</evidence>
<protein>
    <recommendedName>
        <fullName evidence="2">histidine kinase</fullName>
        <ecNumber evidence="2">2.7.13.3</ecNumber>
    </recommendedName>
</protein>
<evidence type="ECO:0000313" key="10">
    <source>
        <dbReference type="EMBL" id="OGD10653.1"/>
    </source>
</evidence>
<dbReference type="PROSITE" id="PS50885">
    <property type="entry name" value="HAMP"/>
    <property type="match status" value="1"/>
</dbReference>
<dbReference type="PROSITE" id="PS50112">
    <property type="entry name" value="PAS"/>
    <property type="match status" value="1"/>
</dbReference>
<feature type="domain" description="PAS" evidence="7">
    <location>
        <begin position="348"/>
        <end position="419"/>
    </location>
</feature>
<dbReference type="GO" id="GO:0004673">
    <property type="term" value="F:protein histidine kinase activity"/>
    <property type="evidence" value="ECO:0007669"/>
    <property type="project" value="UniProtKB-EC"/>
</dbReference>
<evidence type="ECO:0000256" key="6">
    <source>
        <dbReference type="SAM" id="Phobius"/>
    </source>
</evidence>
<organism evidence="10 11">
    <name type="scientific">Candidatus Amesbacteria bacterium RIFOXYB1_FULL_44_23</name>
    <dbReference type="NCBI Taxonomy" id="1797263"/>
    <lineage>
        <taxon>Bacteria</taxon>
        <taxon>Candidatus Amesiibacteriota</taxon>
    </lineage>
</organism>
<feature type="transmembrane region" description="Helical" evidence="6">
    <location>
        <begin position="265"/>
        <end position="287"/>
    </location>
</feature>
<dbReference type="PROSITE" id="PS50113">
    <property type="entry name" value="PAC"/>
    <property type="match status" value="1"/>
</dbReference>
<dbReference type="Pfam" id="PF08447">
    <property type="entry name" value="PAS_3"/>
    <property type="match status" value="1"/>
</dbReference>
<dbReference type="Gene3D" id="6.10.340.10">
    <property type="match status" value="1"/>
</dbReference>
<dbReference type="SMART" id="SM00091">
    <property type="entry name" value="PAS"/>
    <property type="match status" value="1"/>
</dbReference>
<dbReference type="EC" id="2.7.13.3" evidence="2"/>
<evidence type="ECO:0000256" key="2">
    <source>
        <dbReference type="ARBA" id="ARBA00012438"/>
    </source>
</evidence>
<dbReference type="InterPro" id="IPR000014">
    <property type="entry name" value="PAS"/>
</dbReference>
<dbReference type="Pfam" id="PF05228">
    <property type="entry name" value="CHASE4"/>
    <property type="match status" value="1"/>
</dbReference>
<dbReference type="NCBIfam" id="TIGR00229">
    <property type="entry name" value="sensory_box"/>
    <property type="match status" value="1"/>
</dbReference>